<reference evidence="2" key="1">
    <citation type="submission" date="2016-10" db="EMBL/GenBank/DDBJ databases">
        <authorList>
            <person name="Varghese N."/>
            <person name="Submissions S."/>
        </authorList>
    </citation>
    <scope>NUCLEOTIDE SEQUENCE [LARGE SCALE GENOMIC DNA]</scope>
    <source>
        <strain evidence="2">DSM 23925</strain>
    </source>
</reference>
<sequence>MKNLQNLGTVLNKAEQRKINGGGGRKPFMCSGFPVVVACPVKSMCNEYAPGQWDCNG</sequence>
<dbReference type="STRING" id="649333.SAMN04487989_10683"/>
<accession>A0A1I5CY25</accession>
<dbReference type="Proteomes" id="UP000198705">
    <property type="component" value="Unassembled WGS sequence"/>
</dbReference>
<dbReference type="AlphaFoldDB" id="A0A1I5CY25"/>
<organism evidence="1 2">
    <name type="scientific">Bizionia echini</name>
    <dbReference type="NCBI Taxonomy" id="649333"/>
    <lineage>
        <taxon>Bacteria</taxon>
        <taxon>Pseudomonadati</taxon>
        <taxon>Bacteroidota</taxon>
        <taxon>Flavobacteriia</taxon>
        <taxon>Flavobacteriales</taxon>
        <taxon>Flavobacteriaceae</taxon>
        <taxon>Bizionia</taxon>
    </lineage>
</organism>
<dbReference type="EMBL" id="FOVN01000006">
    <property type="protein sequence ID" value="SFN91859.1"/>
    <property type="molecule type" value="Genomic_DNA"/>
</dbReference>
<keyword evidence="2" id="KW-1185">Reference proteome</keyword>
<proteinExistence type="predicted"/>
<gene>
    <name evidence="1" type="ORF">SAMN04487989_10683</name>
</gene>
<evidence type="ECO:0000313" key="1">
    <source>
        <dbReference type="EMBL" id="SFN91859.1"/>
    </source>
</evidence>
<name>A0A1I5CY25_9FLAO</name>
<protein>
    <submittedName>
        <fullName evidence="1">Uncharacterized protein</fullName>
    </submittedName>
</protein>
<dbReference type="RefSeq" id="WP_177209042.1">
    <property type="nucleotide sequence ID" value="NZ_FOVN01000006.1"/>
</dbReference>
<evidence type="ECO:0000313" key="2">
    <source>
        <dbReference type="Proteomes" id="UP000198705"/>
    </source>
</evidence>